<sequence>MKYLDIESLRALNLGLSFPTSSGDRHVLGRIETYSCKAAGADKKLFRFLENKYQEDVEEAKGLSPEQSSLTNTMSPFGPLTQAASRKVLFYLIATLNASFPDYDFRYVDSAAPLSMAVLRPIVLTSRIRPCSHLRFSCSSLSADQFTKEPNPESCTKSISTTLLNVGCPAKLKASRMWDCIDDAINIDECDVYSYTPDAESDPYEDEGPVWSFNYFFFNKNLKRILFFTCRCISNLDELENASDQELVFGDLHDEPVETEFYPTTRNALRDMAFGGGLRL</sequence>
<keyword evidence="2" id="KW-1185">Reference proteome</keyword>
<evidence type="ECO:0000313" key="1">
    <source>
        <dbReference type="EMBL" id="KAJ2795859.1"/>
    </source>
</evidence>
<organism evidence="1 2">
    <name type="scientific">Coemansia helicoidea</name>
    <dbReference type="NCBI Taxonomy" id="1286919"/>
    <lineage>
        <taxon>Eukaryota</taxon>
        <taxon>Fungi</taxon>
        <taxon>Fungi incertae sedis</taxon>
        <taxon>Zoopagomycota</taxon>
        <taxon>Kickxellomycotina</taxon>
        <taxon>Kickxellomycetes</taxon>
        <taxon>Kickxellales</taxon>
        <taxon>Kickxellaceae</taxon>
        <taxon>Coemansia</taxon>
    </lineage>
</organism>
<name>A0ACC1KV53_9FUNG</name>
<gene>
    <name evidence="1" type="primary">MAF1</name>
    <name evidence="1" type="ORF">H4R21_004941</name>
</gene>
<comment type="caution">
    <text evidence="1">The sequence shown here is derived from an EMBL/GenBank/DDBJ whole genome shotgun (WGS) entry which is preliminary data.</text>
</comment>
<evidence type="ECO:0000313" key="2">
    <source>
        <dbReference type="Proteomes" id="UP001140087"/>
    </source>
</evidence>
<dbReference type="EMBL" id="JANBUN010002039">
    <property type="protein sequence ID" value="KAJ2795859.1"/>
    <property type="molecule type" value="Genomic_DNA"/>
</dbReference>
<dbReference type="Proteomes" id="UP001140087">
    <property type="component" value="Unassembled WGS sequence"/>
</dbReference>
<proteinExistence type="predicted"/>
<reference evidence="1" key="1">
    <citation type="submission" date="2022-07" db="EMBL/GenBank/DDBJ databases">
        <title>Phylogenomic reconstructions and comparative analyses of Kickxellomycotina fungi.</title>
        <authorList>
            <person name="Reynolds N.K."/>
            <person name="Stajich J.E."/>
            <person name="Barry K."/>
            <person name="Grigoriev I.V."/>
            <person name="Crous P."/>
            <person name="Smith M.E."/>
        </authorList>
    </citation>
    <scope>NUCLEOTIDE SEQUENCE</scope>
    <source>
        <strain evidence="1">BCRC 34780</strain>
    </source>
</reference>
<protein>
    <submittedName>
        <fullName evidence="1">RNA polymerase III-inhibiting protein maf1</fullName>
    </submittedName>
</protein>
<accession>A0ACC1KV53</accession>